<accession>Q7Z5Z5</accession>
<dbReference type="AlphaFoldDB" id="Q7Z5Z5"/>
<keyword evidence="2" id="KW-0732">Signal</keyword>
<protein>
    <submittedName>
        <fullName evidence="3">NPC-A-12</fullName>
    </submittedName>
</protein>
<dbReference type="EMBL" id="AY320405">
    <property type="protein sequence ID" value="AAP73807.1"/>
    <property type="molecule type" value="mRNA"/>
</dbReference>
<feature type="signal peptide" evidence="2">
    <location>
        <begin position="1"/>
        <end position="27"/>
    </location>
</feature>
<feature type="compositionally biased region" description="Basic residues" evidence="1">
    <location>
        <begin position="93"/>
        <end position="103"/>
    </location>
</feature>
<name>Q7Z5Z5_HUMAN</name>
<dbReference type="PeptideAtlas" id="Q7Z5Z5"/>
<proteinExistence type="evidence at transcript level"/>
<feature type="region of interest" description="Disordered" evidence="1">
    <location>
        <begin position="82"/>
        <end position="103"/>
    </location>
</feature>
<evidence type="ECO:0000256" key="2">
    <source>
        <dbReference type="SAM" id="SignalP"/>
    </source>
</evidence>
<feature type="chain" id="PRO_5004295248" evidence="2">
    <location>
        <begin position="28"/>
        <end position="103"/>
    </location>
</feature>
<evidence type="ECO:0000313" key="3">
    <source>
        <dbReference type="EMBL" id="AAP73807.1"/>
    </source>
</evidence>
<evidence type="ECO:0000256" key="1">
    <source>
        <dbReference type="SAM" id="MobiDB-lite"/>
    </source>
</evidence>
<reference evidence="3" key="1">
    <citation type="submission" date="2003-06" db="EMBL/GenBank/DDBJ databases">
        <title>Construction of cDNA expression library from nasopharyngeal carcinoma tissue and screening of antigenic genes.</title>
        <authorList>
            <person name="Shu J."/>
            <person name="Li G."/>
            <person name="He X."/>
        </authorList>
    </citation>
    <scope>NUCLEOTIDE SEQUENCE</scope>
</reference>
<organism evidence="3">
    <name type="scientific">Homo sapiens</name>
    <name type="common">Human</name>
    <dbReference type="NCBI Taxonomy" id="9606"/>
    <lineage>
        <taxon>Eukaryota</taxon>
        <taxon>Metazoa</taxon>
        <taxon>Chordata</taxon>
        <taxon>Craniata</taxon>
        <taxon>Vertebrata</taxon>
        <taxon>Euteleostomi</taxon>
        <taxon>Mammalia</taxon>
        <taxon>Eutheria</taxon>
        <taxon>Euarchontoglires</taxon>
        <taxon>Primates</taxon>
        <taxon>Haplorrhini</taxon>
        <taxon>Catarrhini</taxon>
        <taxon>Hominidae</taxon>
        <taxon>Homo</taxon>
    </lineage>
</organism>
<sequence length="103" mass="11838">MRKFPVWPCWAVCCFECVLICRMVGEAELIVWLPRCRGAVNSAEESLAPRNPKSLPLLAHSPCWCRRSGGLWRRLTLSSLTPPPSLAMAASRPWRRRKHSWDH</sequence>